<feature type="transmembrane region" description="Helical" evidence="5">
    <location>
        <begin position="284"/>
        <end position="305"/>
    </location>
</feature>
<dbReference type="OrthoDB" id="9810941at2"/>
<dbReference type="AlphaFoldDB" id="A0A014M329"/>
<dbReference type="GO" id="GO:0022857">
    <property type="term" value="F:transmembrane transporter activity"/>
    <property type="evidence" value="ECO:0007669"/>
    <property type="project" value="InterPro"/>
</dbReference>
<dbReference type="InterPro" id="IPR036259">
    <property type="entry name" value="MFS_trans_sf"/>
</dbReference>
<organism evidence="6 7">
    <name type="scientific">Erwinia mallotivora</name>
    <dbReference type="NCBI Taxonomy" id="69222"/>
    <lineage>
        <taxon>Bacteria</taxon>
        <taxon>Pseudomonadati</taxon>
        <taxon>Pseudomonadota</taxon>
        <taxon>Gammaproteobacteria</taxon>
        <taxon>Enterobacterales</taxon>
        <taxon>Erwiniaceae</taxon>
        <taxon>Erwinia</taxon>
    </lineage>
</organism>
<dbReference type="PANTHER" id="PTHR23514:SF13">
    <property type="entry name" value="INNER MEMBRANE PROTEIN YBJJ"/>
    <property type="match status" value="1"/>
</dbReference>
<feature type="transmembrane region" description="Helical" evidence="5">
    <location>
        <begin position="258"/>
        <end position="278"/>
    </location>
</feature>
<dbReference type="InterPro" id="IPR051788">
    <property type="entry name" value="MFS_Transporter"/>
</dbReference>
<dbReference type="EMBL" id="JFHN01000034">
    <property type="protein sequence ID" value="EXU76221.1"/>
    <property type="molecule type" value="Genomic_DNA"/>
</dbReference>
<comment type="caution">
    <text evidence="6">The sequence shown here is derived from an EMBL/GenBank/DDBJ whole genome shotgun (WGS) entry which is preliminary data.</text>
</comment>
<dbReference type="SUPFAM" id="SSF103473">
    <property type="entry name" value="MFS general substrate transporter"/>
    <property type="match status" value="1"/>
</dbReference>
<dbReference type="Proteomes" id="UP000019918">
    <property type="component" value="Unassembled WGS sequence"/>
</dbReference>
<feature type="transmembrane region" description="Helical" evidence="5">
    <location>
        <begin position="9"/>
        <end position="27"/>
    </location>
</feature>
<sequence length="378" mass="38959">MNERLSTRIVFFIAGIVTAAWAVIVPFAKMNTGVNEALLGSLLLCLGGGAIIAMPLTGTLTTRFGCRKVIAVAAVIIIVSLPLLAVVSSPLLLALSLLVFGVGVGITDCAMNVQAILVEKLATKPVMSGFHGMFSVGGIAGAGAMTGLMALGLNVANATLVIACMVIILLILSYKGLLPYANPSEGPAFAIPKGTVLVLGMICFIFFMAEGTVLDWSALYLVESRNVPDTLGGLGFAAFATAMTAGRLSGDRIIARYGALKVVMAGSATAIAGFLLVINGDRLWMVLAGYLLTGAGCANVVPVMFSQIGKQKSMPQMVAVPAVTTLGYIGVLAGPAVIGYIAHHSSIAHGFIFVTGLVVLAACLAFGIRNLINAREEQ</sequence>
<keyword evidence="3 5" id="KW-1133">Transmembrane helix</keyword>
<evidence type="ECO:0000256" key="2">
    <source>
        <dbReference type="ARBA" id="ARBA00022692"/>
    </source>
</evidence>
<evidence type="ECO:0000256" key="1">
    <source>
        <dbReference type="ARBA" id="ARBA00004141"/>
    </source>
</evidence>
<dbReference type="STRING" id="69222.BG55_06380"/>
<protein>
    <submittedName>
        <fullName evidence="6">MFS transporter</fullName>
    </submittedName>
</protein>
<evidence type="ECO:0000313" key="6">
    <source>
        <dbReference type="EMBL" id="EXU76221.1"/>
    </source>
</evidence>
<dbReference type="GO" id="GO:0016020">
    <property type="term" value="C:membrane"/>
    <property type="evidence" value="ECO:0007669"/>
    <property type="project" value="UniProtKB-SubCell"/>
</dbReference>
<accession>A0A014M329</accession>
<feature type="transmembrane region" description="Helical" evidence="5">
    <location>
        <begin position="39"/>
        <end position="57"/>
    </location>
</feature>
<name>A0A014M329_9GAMM</name>
<feature type="transmembrane region" description="Helical" evidence="5">
    <location>
        <begin position="229"/>
        <end position="246"/>
    </location>
</feature>
<evidence type="ECO:0000256" key="4">
    <source>
        <dbReference type="ARBA" id="ARBA00023136"/>
    </source>
</evidence>
<reference evidence="6 7" key="1">
    <citation type="submission" date="2014-02" db="EMBL/GenBank/DDBJ databases">
        <title>Draft genome of Erwinia mallotivora strain BT-MARDI, a papaya dieback pathogen.</title>
        <authorList>
            <person name="Redzuan R."/>
            <person name="Abu Bakar N."/>
            <person name="Badrun R."/>
            <person name="Mohd Raih M.F."/>
            <person name="Rozano L."/>
            <person name="Mat Amin N."/>
        </authorList>
    </citation>
    <scope>NUCLEOTIDE SEQUENCE [LARGE SCALE GENOMIC DNA]</scope>
    <source>
        <strain evidence="6 7">BT-MARDI</strain>
    </source>
</reference>
<keyword evidence="2 5" id="KW-0812">Transmembrane</keyword>
<keyword evidence="4 5" id="KW-0472">Membrane</keyword>
<comment type="subcellular location">
    <subcellularLocation>
        <location evidence="1">Membrane</location>
        <topology evidence="1">Multi-pass membrane protein</topology>
    </subcellularLocation>
</comment>
<dbReference type="CDD" id="cd17393">
    <property type="entry name" value="MFS_MosC_like"/>
    <property type="match status" value="1"/>
</dbReference>
<feature type="transmembrane region" description="Helical" evidence="5">
    <location>
        <begin position="190"/>
        <end position="209"/>
    </location>
</feature>
<dbReference type="InterPro" id="IPR011701">
    <property type="entry name" value="MFS"/>
</dbReference>
<feature type="transmembrane region" description="Helical" evidence="5">
    <location>
        <begin position="317"/>
        <end position="341"/>
    </location>
</feature>
<evidence type="ECO:0000313" key="7">
    <source>
        <dbReference type="Proteomes" id="UP000019918"/>
    </source>
</evidence>
<feature type="transmembrane region" description="Helical" evidence="5">
    <location>
        <begin position="69"/>
        <end position="87"/>
    </location>
</feature>
<evidence type="ECO:0000256" key="5">
    <source>
        <dbReference type="SAM" id="Phobius"/>
    </source>
</evidence>
<feature type="transmembrane region" description="Helical" evidence="5">
    <location>
        <begin position="93"/>
        <end position="118"/>
    </location>
</feature>
<keyword evidence="7" id="KW-1185">Reference proteome</keyword>
<dbReference type="PATRIC" id="fig|69222.5.peg.1314"/>
<dbReference type="RefSeq" id="WP_034935495.1">
    <property type="nucleotide sequence ID" value="NZ_JFHN01000034.1"/>
</dbReference>
<proteinExistence type="predicted"/>
<feature type="transmembrane region" description="Helical" evidence="5">
    <location>
        <begin position="130"/>
        <end position="152"/>
    </location>
</feature>
<dbReference type="PANTHER" id="PTHR23514">
    <property type="entry name" value="BYPASS OF STOP CODON PROTEIN 6"/>
    <property type="match status" value="1"/>
</dbReference>
<gene>
    <name evidence="6" type="ORF">BG55_06380</name>
</gene>
<feature type="transmembrane region" description="Helical" evidence="5">
    <location>
        <begin position="158"/>
        <end position="178"/>
    </location>
</feature>
<evidence type="ECO:0000256" key="3">
    <source>
        <dbReference type="ARBA" id="ARBA00022989"/>
    </source>
</evidence>
<dbReference type="Gene3D" id="1.20.1250.20">
    <property type="entry name" value="MFS general substrate transporter like domains"/>
    <property type="match status" value="2"/>
</dbReference>
<dbReference type="Pfam" id="PF07690">
    <property type="entry name" value="MFS_1"/>
    <property type="match status" value="1"/>
</dbReference>
<feature type="transmembrane region" description="Helical" evidence="5">
    <location>
        <begin position="347"/>
        <end position="368"/>
    </location>
</feature>